<accession>A0A8F5GXK1</accession>
<reference evidence="1" key="1">
    <citation type="journal article" date="2021" name="Environ. Microbiol.">
        <title>New insights into the diversity and evolution of the archaeal mobilome from three complete genomes of Saccharolobus shibatae.</title>
        <authorList>
            <person name="Medvedeva S."/>
            <person name="Brandt D."/>
            <person name="Cvirkaite-Krupovic V."/>
            <person name="Liu Y."/>
            <person name="Severinov K."/>
            <person name="Ishino S."/>
            <person name="Ishino Y."/>
            <person name="Prangishvili D."/>
            <person name="Kalinowski J."/>
            <person name="Krupovic M."/>
        </authorList>
    </citation>
    <scope>NUCLEOTIDE SEQUENCE</scope>
    <source>
        <strain evidence="1">BEU9</strain>
    </source>
</reference>
<evidence type="ECO:0000313" key="2">
    <source>
        <dbReference type="Proteomes" id="UP000693941"/>
    </source>
</evidence>
<dbReference type="Proteomes" id="UP000693941">
    <property type="component" value="Chromosome"/>
</dbReference>
<gene>
    <name evidence="1" type="ORF">J5U21_02203</name>
</gene>
<sequence length="100" mass="11689">MPAVPIEELSEFVEDNLIEIVSKSGSVRFIKYFSPNLIVDVQKFFKTFLPNAKYYVVIVPDNVKNEKLKDELISMSRNSFNFAILYSYKLRDRILIIGYD</sequence>
<protein>
    <recommendedName>
        <fullName evidence="3">DUF4898 domain-containing protein</fullName>
    </recommendedName>
</protein>
<dbReference type="RefSeq" id="WP_218260719.1">
    <property type="nucleotide sequence ID" value="NZ_CP077715.1"/>
</dbReference>
<organism evidence="1 2">
    <name type="scientific">Saccharolobus shibatae</name>
    <dbReference type="NCBI Taxonomy" id="2286"/>
    <lineage>
        <taxon>Archaea</taxon>
        <taxon>Thermoproteota</taxon>
        <taxon>Thermoprotei</taxon>
        <taxon>Sulfolobales</taxon>
        <taxon>Sulfolobaceae</taxon>
        <taxon>Saccharolobus</taxon>
    </lineage>
</organism>
<proteinExistence type="predicted"/>
<dbReference type="AlphaFoldDB" id="A0A8F5GXK1"/>
<dbReference type="GeneID" id="65560632"/>
<dbReference type="EMBL" id="CP077715">
    <property type="protein sequence ID" value="QXJ32552.1"/>
    <property type="molecule type" value="Genomic_DNA"/>
</dbReference>
<evidence type="ECO:0000313" key="1">
    <source>
        <dbReference type="EMBL" id="QXJ32552.1"/>
    </source>
</evidence>
<name>A0A8F5GXK1_9CREN</name>
<dbReference type="InterPro" id="IPR032603">
    <property type="entry name" value="DUF4898"/>
</dbReference>
<evidence type="ECO:0008006" key="3">
    <source>
        <dbReference type="Google" id="ProtNLM"/>
    </source>
</evidence>
<dbReference type="Pfam" id="PF16239">
    <property type="entry name" value="DUF4898"/>
    <property type="match status" value="1"/>
</dbReference>